<protein>
    <submittedName>
        <fullName evidence="2">Uncharacterized protein</fullName>
    </submittedName>
</protein>
<reference evidence="2" key="1">
    <citation type="journal article" date="2021" name="Mol. Plant Microbe Interact.">
        <title>Complete Genome Sequence of the Plant-Pathogenic Fungus Colletotrichum lupini.</title>
        <authorList>
            <person name="Baroncelli R."/>
            <person name="Pensec F."/>
            <person name="Da Lio D."/>
            <person name="Boufleur T."/>
            <person name="Vicente I."/>
            <person name="Sarrocco S."/>
            <person name="Picot A."/>
            <person name="Baraldi E."/>
            <person name="Sukno S."/>
            <person name="Thon M."/>
            <person name="Le Floch G."/>
        </authorList>
    </citation>
    <scope>NUCLEOTIDE SEQUENCE</scope>
    <source>
        <strain evidence="2">IMI 504893</strain>
    </source>
</reference>
<dbReference type="InterPro" id="IPR020726">
    <property type="entry name" value="Bcl2_BH2_motif_CS"/>
</dbReference>
<comment type="similarity">
    <text evidence="1">Belongs to the Bcl-2 family.</text>
</comment>
<organism evidence="2 3">
    <name type="scientific">Colletotrichum lupini</name>
    <dbReference type="NCBI Taxonomy" id="145971"/>
    <lineage>
        <taxon>Eukaryota</taxon>
        <taxon>Fungi</taxon>
        <taxon>Dikarya</taxon>
        <taxon>Ascomycota</taxon>
        <taxon>Pezizomycotina</taxon>
        <taxon>Sordariomycetes</taxon>
        <taxon>Hypocreomycetidae</taxon>
        <taxon>Glomerellales</taxon>
        <taxon>Glomerellaceae</taxon>
        <taxon>Colletotrichum</taxon>
        <taxon>Colletotrichum acutatum species complex</taxon>
    </lineage>
</organism>
<gene>
    <name evidence="2" type="ORF">CLUP02_09810</name>
</gene>
<dbReference type="GeneID" id="73343798"/>
<keyword evidence="3" id="KW-1185">Reference proteome</keyword>
<dbReference type="GO" id="GO:0042981">
    <property type="term" value="P:regulation of apoptotic process"/>
    <property type="evidence" value="ECO:0007669"/>
    <property type="project" value="InterPro"/>
</dbReference>
<dbReference type="RefSeq" id="XP_049145932.1">
    <property type="nucleotide sequence ID" value="XM_049288788.1"/>
</dbReference>
<evidence type="ECO:0000313" key="3">
    <source>
        <dbReference type="Proteomes" id="UP000830671"/>
    </source>
</evidence>
<dbReference type="EMBL" id="CP019477">
    <property type="protein sequence ID" value="UQC84314.1"/>
    <property type="molecule type" value="Genomic_DNA"/>
</dbReference>
<dbReference type="PROSITE" id="PS01258">
    <property type="entry name" value="BH2"/>
    <property type="match status" value="1"/>
</dbReference>
<evidence type="ECO:0000313" key="2">
    <source>
        <dbReference type="EMBL" id="UQC84314.1"/>
    </source>
</evidence>
<evidence type="ECO:0000256" key="1">
    <source>
        <dbReference type="ARBA" id="ARBA00009458"/>
    </source>
</evidence>
<dbReference type="AlphaFoldDB" id="A0A9Q8SVF0"/>
<accession>A0A9Q8SVF0</accession>
<dbReference type="KEGG" id="clup:CLUP02_09810"/>
<dbReference type="Proteomes" id="UP000830671">
    <property type="component" value="Chromosome 5"/>
</dbReference>
<proteinExistence type="inferred from homology"/>
<name>A0A9Q8SVF0_9PEZI</name>
<sequence>MLIFVACFAGTFGKRNFPTVNLRLGADTTVNRAEKARATNGGSLTVTVRAPPASLYRRIFCFWPNLSHFSPPKNPGSSTVVGCCTMVPRILPKSNFVPWKFSCPEVTTRILESHASHTPLLFGWYSGRHDGERPKPAQSRPQEEEIMERCSDAFAAEPLAVIPQTLRLSRASVSYLPLLWKLLTFHAAQRHIRFTNNPKTVHPSLLRMAWHHCISLAMATFSGRRPMSDEPQNPITLHGFHPDWLNPCGGWDTFLTCPKCRDLRAFQGVEAARSSEHAYAKRLAHIFLFLVDNSVQRHAHIPRASGR</sequence>